<evidence type="ECO:0000313" key="1">
    <source>
        <dbReference type="EMBL" id="VDL98851.1"/>
    </source>
</evidence>
<evidence type="ECO:0000313" key="2">
    <source>
        <dbReference type="Proteomes" id="UP000275846"/>
    </source>
</evidence>
<evidence type="ECO:0000313" key="3">
    <source>
        <dbReference type="WBParaSite" id="SSLN_0001293601-mRNA-1"/>
    </source>
</evidence>
<protein>
    <submittedName>
        <fullName evidence="3">Reverse transcriptase domain-containing protein</fullName>
    </submittedName>
</protein>
<proteinExistence type="predicted"/>
<keyword evidence="2" id="KW-1185">Reference proteome</keyword>
<reference evidence="1 2" key="2">
    <citation type="submission" date="2018-11" db="EMBL/GenBank/DDBJ databases">
        <authorList>
            <consortium name="Pathogen Informatics"/>
        </authorList>
    </citation>
    <scope>NUCLEOTIDE SEQUENCE [LARGE SCALE GENOMIC DNA]</scope>
    <source>
        <strain evidence="1 2">NST_G2</strain>
    </source>
</reference>
<dbReference type="AlphaFoldDB" id="A0A183T7L8"/>
<dbReference type="WBParaSite" id="SSLN_0001293601-mRNA-1">
    <property type="protein sequence ID" value="SSLN_0001293601-mRNA-1"/>
    <property type="gene ID" value="SSLN_0001293601"/>
</dbReference>
<dbReference type="Proteomes" id="UP000275846">
    <property type="component" value="Unassembled WGS sequence"/>
</dbReference>
<dbReference type="PANTHER" id="PTHR33395:SF22">
    <property type="entry name" value="REVERSE TRANSCRIPTASE DOMAIN-CONTAINING PROTEIN"/>
    <property type="match status" value="1"/>
</dbReference>
<sequence length="226" mass="25893">MQRNRVKGHILRTRQAFEMDLLNRATVNPKLFYGYLRQNTRNKDLIPLLRTAKGIDLTEDGAKADHLSEFFQSIFTMETRYDHPSDGFEVNTIVETVNFTEISVLKELLGLKESKYPGPDDVPAKLLKELARELAKPLSTLFQTSFQTGSLPTDWKSTLIRPLYMGGSRVSKKIFKLQLMQFFEHNNLLSEAQNGFRRGTSCVTNLLYCLERWTEAIDSGNTEHAV</sequence>
<dbReference type="PANTHER" id="PTHR33395">
    <property type="entry name" value="TRANSCRIPTASE, PUTATIVE-RELATED-RELATED"/>
    <property type="match status" value="1"/>
</dbReference>
<accession>A0A183T7L8</accession>
<organism evidence="3">
    <name type="scientific">Schistocephalus solidus</name>
    <name type="common">Tapeworm</name>
    <dbReference type="NCBI Taxonomy" id="70667"/>
    <lineage>
        <taxon>Eukaryota</taxon>
        <taxon>Metazoa</taxon>
        <taxon>Spiralia</taxon>
        <taxon>Lophotrochozoa</taxon>
        <taxon>Platyhelminthes</taxon>
        <taxon>Cestoda</taxon>
        <taxon>Eucestoda</taxon>
        <taxon>Diphyllobothriidea</taxon>
        <taxon>Diphyllobothriidae</taxon>
        <taxon>Schistocephalus</taxon>
    </lineage>
</organism>
<dbReference type="EMBL" id="UYSU01037294">
    <property type="protein sequence ID" value="VDL98851.1"/>
    <property type="molecule type" value="Genomic_DNA"/>
</dbReference>
<reference evidence="3" key="1">
    <citation type="submission" date="2016-06" db="UniProtKB">
        <authorList>
            <consortium name="WormBaseParasite"/>
        </authorList>
    </citation>
    <scope>IDENTIFICATION</scope>
</reference>
<dbReference type="OrthoDB" id="414730at2759"/>
<name>A0A183T7L8_SCHSO</name>
<gene>
    <name evidence="1" type="ORF">SSLN_LOCUS12466</name>
</gene>